<dbReference type="Proteomes" id="UP001177140">
    <property type="component" value="Unassembled WGS sequence"/>
</dbReference>
<gene>
    <name evidence="3" type="ORF">MKW94_003128</name>
</gene>
<dbReference type="PANTHER" id="PTHR21068:SF36">
    <property type="entry name" value="SENESCENCE_DEHYDRATION-ASSOCIATED PROTEIN-LIKE PROTEIN"/>
    <property type="match status" value="1"/>
</dbReference>
<organism evidence="3 4">
    <name type="scientific">Papaver nudicaule</name>
    <name type="common">Iceland poppy</name>
    <dbReference type="NCBI Taxonomy" id="74823"/>
    <lineage>
        <taxon>Eukaryota</taxon>
        <taxon>Viridiplantae</taxon>
        <taxon>Streptophyta</taxon>
        <taxon>Embryophyta</taxon>
        <taxon>Tracheophyta</taxon>
        <taxon>Spermatophyta</taxon>
        <taxon>Magnoliopsida</taxon>
        <taxon>Ranunculales</taxon>
        <taxon>Papaveraceae</taxon>
        <taxon>Papaveroideae</taxon>
        <taxon>Papaver</taxon>
    </lineage>
</organism>
<dbReference type="InterPro" id="IPR045036">
    <property type="entry name" value="Spartin-like"/>
</dbReference>
<evidence type="ECO:0000259" key="2">
    <source>
        <dbReference type="Pfam" id="PF06911"/>
    </source>
</evidence>
<dbReference type="PANTHER" id="PTHR21068">
    <property type="entry name" value="SPARTIN"/>
    <property type="match status" value="1"/>
</dbReference>
<proteinExistence type="predicted"/>
<feature type="region of interest" description="Disordered" evidence="1">
    <location>
        <begin position="1"/>
        <end position="27"/>
    </location>
</feature>
<feature type="domain" description="Senescence" evidence="2">
    <location>
        <begin position="178"/>
        <end position="366"/>
    </location>
</feature>
<evidence type="ECO:0000256" key="1">
    <source>
        <dbReference type="SAM" id="MobiDB-lite"/>
    </source>
</evidence>
<keyword evidence="4" id="KW-1185">Reference proteome</keyword>
<dbReference type="GO" id="GO:0005886">
    <property type="term" value="C:plasma membrane"/>
    <property type="evidence" value="ECO:0007669"/>
    <property type="project" value="TreeGrafter"/>
</dbReference>
<name>A0AA41S7B7_PAPNU</name>
<evidence type="ECO:0000313" key="4">
    <source>
        <dbReference type="Proteomes" id="UP001177140"/>
    </source>
</evidence>
<reference evidence="3" key="1">
    <citation type="submission" date="2022-03" db="EMBL/GenBank/DDBJ databases">
        <title>A functionally conserved STORR gene fusion in Papaver species that diverged 16.8 million years ago.</title>
        <authorList>
            <person name="Catania T."/>
        </authorList>
    </citation>
    <scope>NUCLEOTIDE SEQUENCE</scope>
    <source>
        <strain evidence="3">S-191538</strain>
    </source>
</reference>
<evidence type="ECO:0000313" key="3">
    <source>
        <dbReference type="EMBL" id="MCL7031246.1"/>
    </source>
</evidence>
<protein>
    <recommendedName>
        <fullName evidence="2">Senescence domain-containing protein</fullName>
    </recommendedName>
</protein>
<dbReference type="AlphaFoldDB" id="A0AA41S7B7"/>
<dbReference type="Pfam" id="PF06911">
    <property type="entry name" value="Senescence"/>
    <property type="match status" value="1"/>
</dbReference>
<feature type="compositionally biased region" description="Polar residues" evidence="1">
    <location>
        <begin position="9"/>
        <end position="27"/>
    </location>
</feature>
<dbReference type="EMBL" id="JAJJMA010110295">
    <property type="protein sequence ID" value="MCL7031246.1"/>
    <property type="molecule type" value="Genomic_DNA"/>
</dbReference>
<comment type="caution">
    <text evidence="3">The sequence shown here is derived from an EMBL/GenBank/DDBJ whole genome shotgun (WGS) entry which is preliminary data.</text>
</comment>
<accession>A0AA41S7B7</accession>
<sequence>MPFGFLSKSLPSTNKPSPENAIKESSTVTCGTPNEELLLQIPGCTVNLVQEGEAVEIAKGYFNLVKLSAENVPLAILVKVGDEIQWPLTKDEPVVKIDELDYLFSLPMKDTDLLNYGVSFSRQKGRGLADLDSFLKEYSCFSGASSSSNSKTTSDVRALNWAELAPKIEKYNTILAKALPSGTGDIVQGIFKLGNAYTKQAQKGRAMVITEATEEKKGGFETENDNKSNKKTTDNRRKCVLSKGLARVRAVSEATEKRSNIVLNIAEMGSGSAAGPISSVAGKLILSTGPGKVLVDSLGAFSNFMDAAEVAQKQALATSSKAVTKRVSDRFGESAGEATEDVFVIAGHAASTAFNIVKIRKAIDPASSVSSTIAKNAIRKNL</sequence>
<dbReference type="InterPro" id="IPR009686">
    <property type="entry name" value="Senescence/spartin_C"/>
</dbReference>